<dbReference type="InterPro" id="IPR015144">
    <property type="entry name" value="T3SS_TyeA"/>
</dbReference>
<gene>
    <name evidence="4" type="primary">sctW</name>
    <name evidence="4" type="ORF">WCU84_18730</name>
</gene>
<dbReference type="Gene3D" id="1.10.150.630">
    <property type="match status" value="1"/>
</dbReference>
<evidence type="ECO:0000256" key="1">
    <source>
        <dbReference type="SAM" id="MobiDB-lite"/>
    </source>
</evidence>
<evidence type="ECO:0000259" key="3">
    <source>
        <dbReference type="Pfam" id="PF09059"/>
    </source>
</evidence>
<comment type="caution">
    <text evidence="4">The sequence shown here is derived from an EMBL/GenBank/DDBJ whole genome shotgun (WGS) entry which is preliminary data.</text>
</comment>
<dbReference type="Proteomes" id="UP001359469">
    <property type="component" value="Unassembled WGS sequence"/>
</dbReference>
<dbReference type="InterPro" id="IPR010812">
    <property type="entry name" value="HrpJ-like"/>
</dbReference>
<dbReference type="InterPro" id="IPR013401">
    <property type="entry name" value="T3SS_LcrE"/>
</dbReference>
<dbReference type="InterPro" id="IPR013351">
    <property type="entry name" value="T3SS_TyeA-rel"/>
</dbReference>
<dbReference type="Pfam" id="PF07201">
    <property type="entry name" value="HrpJ"/>
    <property type="match status" value="1"/>
</dbReference>
<dbReference type="Pfam" id="PF09059">
    <property type="entry name" value="TyeA"/>
    <property type="match status" value="1"/>
</dbReference>
<dbReference type="NCBIfam" id="TIGR02511">
    <property type="entry name" value="type_III_tyeA"/>
    <property type="match status" value="1"/>
</dbReference>
<organism evidence="4 5">
    <name type="scientific">Dickeya chrysanthemi</name>
    <name type="common">Pectobacterium chrysanthemi</name>
    <name type="synonym">Erwinia chrysanthemi</name>
    <dbReference type="NCBI Taxonomy" id="556"/>
    <lineage>
        <taxon>Bacteria</taxon>
        <taxon>Pseudomonadati</taxon>
        <taxon>Pseudomonadota</taxon>
        <taxon>Gammaproteobacteria</taxon>
        <taxon>Enterobacterales</taxon>
        <taxon>Pectobacteriaceae</taxon>
        <taxon>Dickeya</taxon>
    </lineage>
</organism>
<evidence type="ECO:0000259" key="2">
    <source>
        <dbReference type="Pfam" id="PF07201"/>
    </source>
</evidence>
<evidence type="ECO:0000313" key="4">
    <source>
        <dbReference type="EMBL" id="MEI7065668.1"/>
    </source>
</evidence>
<sequence>MISLNNVSSVLNTSSTAVNNNDNDIDEQTPIGSPSKTGEARPSHDKTLNDAMEEVAASFGEQIERKSKALNRRQISQPQSRMMANIERIEKLTELFELLENPKHPTLDQQIRQMQGLLGQSSPPSVDAIMQAAGGDAARSDIVLRHVLSQAQQQQDASLTQTAGQSLEKLHQEKGPEVRAGLNTAAAISLFSTDPNQKQALRDLYYQRIVHQQSPSALLDALLERFDAQHFAAGLRTLQRALAADIASLAPSISKNVLSKMLTSLNDSRQLSHTLSASQSLLARLASRMPECTLGAVELTRRLIGLSANGAYARDLHNLGREVAGQDLQRQLMFFNGLLPLVNDLPHPLWRDAKNRLTALQLIRGLIGDFAQYEKQQQQDNAVSMNDRSQNKG</sequence>
<name>A0ABU8JRH9_DICCH</name>
<accession>A0ABU8JRH9</accession>
<evidence type="ECO:0000313" key="5">
    <source>
        <dbReference type="Proteomes" id="UP001359469"/>
    </source>
</evidence>
<protein>
    <submittedName>
        <fullName evidence="4">Type III secretion system gatekeeper subunit SctW</fullName>
    </submittedName>
</protein>
<feature type="domain" description="Hypersensitivity response secretion-like HrpJ" evidence="2">
    <location>
        <begin position="59"/>
        <end position="226"/>
    </location>
</feature>
<dbReference type="RefSeq" id="WP_221853788.1">
    <property type="nucleotide sequence ID" value="NZ_JAFCAF010000019.1"/>
</dbReference>
<proteinExistence type="predicted"/>
<feature type="domain" description="Type III secretion system effector delivery regulator TyeA" evidence="3">
    <location>
        <begin position="298"/>
        <end position="364"/>
    </location>
</feature>
<dbReference type="NCBIfam" id="TIGR02568">
    <property type="entry name" value="LcrE"/>
    <property type="match status" value="1"/>
</dbReference>
<keyword evidence="5" id="KW-1185">Reference proteome</keyword>
<reference evidence="4 5" key="1">
    <citation type="submission" date="2024-03" db="EMBL/GenBank/DDBJ databases">
        <title>Analysis of soft rot Pectobacteriaceae population diversity in US potato growing regions between 2016 and 2022.</title>
        <authorList>
            <person name="Ma X."/>
            <person name="Zhang X."/>
            <person name="Stodghill P."/>
            <person name="Rioux R."/>
            <person name="Babler B."/>
            <person name="Shrestha S."/>
            <person name="Babler B."/>
            <person name="Rivedal H."/>
            <person name="Frost K."/>
            <person name="Hao J."/>
            <person name="Secor G."/>
            <person name="Swingle B."/>
        </authorList>
    </citation>
    <scope>NUCLEOTIDE SEQUENCE [LARGE SCALE GENOMIC DNA]</scope>
    <source>
        <strain evidence="4 5">SR64</strain>
    </source>
</reference>
<dbReference type="EMBL" id="JBBBOO010000018">
    <property type="protein sequence ID" value="MEI7065668.1"/>
    <property type="molecule type" value="Genomic_DNA"/>
</dbReference>
<dbReference type="SUPFAM" id="SSF140591">
    <property type="entry name" value="Type III secretion system domain"/>
    <property type="match status" value="2"/>
</dbReference>
<feature type="region of interest" description="Disordered" evidence="1">
    <location>
        <begin position="15"/>
        <end position="45"/>
    </location>
</feature>